<dbReference type="GO" id="GO:0016757">
    <property type="term" value="F:glycosyltransferase activity"/>
    <property type="evidence" value="ECO:0007669"/>
    <property type="project" value="UniProtKB-KW"/>
</dbReference>
<name>A0ABR8AD48_9CYAN</name>
<dbReference type="Proteomes" id="UP000658514">
    <property type="component" value="Unassembled WGS sequence"/>
</dbReference>
<dbReference type="Gene3D" id="3.40.50.2020">
    <property type="match status" value="1"/>
</dbReference>
<keyword evidence="2" id="KW-0808">Transferase</keyword>
<dbReference type="Gene3D" id="3.30.1310.20">
    <property type="entry name" value="PRTase-like"/>
    <property type="match status" value="1"/>
</dbReference>
<gene>
    <name evidence="2" type="ORF">H6G24_20610</name>
</gene>
<dbReference type="InterPro" id="IPR000836">
    <property type="entry name" value="PRTase_dom"/>
</dbReference>
<accession>A0ABR8AD48</accession>
<evidence type="ECO:0000313" key="3">
    <source>
        <dbReference type="Proteomes" id="UP000658514"/>
    </source>
</evidence>
<reference evidence="2 3" key="1">
    <citation type="journal article" date="2020" name="ISME J.">
        <title>Comparative genomics reveals insights into cyanobacterial evolution and habitat adaptation.</title>
        <authorList>
            <person name="Chen M.Y."/>
            <person name="Teng W.K."/>
            <person name="Zhao L."/>
            <person name="Hu C.X."/>
            <person name="Zhou Y.K."/>
            <person name="Han B.P."/>
            <person name="Song L.R."/>
            <person name="Shu W.S."/>
        </authorList>
    </citation>
    <scope>NUCLEOTIDE SEQUENCE [LARGE SCALE GENOMIC DNA]</scope>
    <source>
        <strain evidence="2 3">FACHB-288</strain>
    </source>
</reference>
<dbReference type="CDD" id="cd06223">
    <property type="entry name" value="PRTases_typeI"/>
    <property type="match status" value="1"/>
</dbReference>
<organism evidence="2 3">
    <name type="scientific">Calothrix parietina FACHB-288</name>
    <dbReference type="NCBI Taxonomy" id="2692896"/>
    <lineage>
        <taxon>Bacteria</taxon>
        <taxon>Bacillati</taxon>
        <taxon>Cyanobacteriota</taxon>
        <taxon>Cyanophyceae</taxon>
        <taxon>Nostocales</taxon>
        <taxon>Calotrichaceae</taxon>
        <taxon>Calothrix</taxon>
    </lineage>
</organism>
<proteinExistence type="predicted"/>
<dbReference type="EMBL" id="JACJQH010000033">
    <property type="protein sequence ID" value="MBD2197881.1"/>
    <property type="molecule type" value="Genomic_DNA"/>
</dbReference>
<evidence type="ECO:0000259" key="1">
    <source>
        <dbReference type="Pfam" id="PF00156"/>
    </source>
</evidence>
<sequence>MSIKFRTRTEAGKLLARELTAYADCKDLLVLGLPRGGVPVAYEVAKALDAPLDICIVRKIGVPGHQELAMGAITSGGIRVLNSDVINSLAITSQTINQVAADEWQELQRRDRVYRGDRPPLNVKNRTVILVDDGIATGSTMLAAIALLKQQEPHRIVVAVPVAPPDTCEKISEKVDEVVCLKMPEQMYAVGVWYEDFSQTTDEEVRYFMSKQSQLMAALGEPSAANS</sequence>
<dbReference type="RefSeq" id="WP_190545159.1">
    <property type="nucleotide sequence ID" value="NZ_CAWPNO010000066.1"/>
</dbReference>
<protein>
    <submittedName>
        <fullName evidence="2">Phosphoribosyltransferase</fullName>
    </submittedName>
</protein>
<evidence type="ECO:0000313" key="2">
    <source>
        <dbReference type="EMBL" id="MBD2197881.1"/>
    </source>
</evidence>
<dbReference type="InterPro" id="IPR029057">
    <property type="entry name" value="PRTase-like"/>
</dbReference>
<dbReference type="Pfam" id="PF00156">
    <property type="entry name" value="Pribosyltran"/>
    <property type="match status" value="1"/>
</dbReference>
<comment type="caution">
    <text evidence="2">The sequence shown here is derived from an EMBL/GenBank/DDBJ whole genome shotgun (WGS) entry which is preliminary data.</text>
</comment>
<keyword evidence="3" id="KW-1185">Reference proteome</keyword>
<keyword evidence="2" id="KW-0328">Glycosyltransferase</keyword>
<feature type="domain" description="Phosphoribosyltransferase" evidence="1">
    <location>
        <begin position="15"/>
        <end position="182"/>
    </location>
</feature>
<dbReference type="SUPFAM" id="SSF53271">
    <property type="entry name" value="PRTase-like"/>
    <property type="match status" value="1"/>
</dbReference>